<reference evidence="1" key="2">
    <citation type="submission" date="2020-09" db="EMBL/GenBank/DDBJ databases">
        <authorList>
            <person name="Sun Q."/>
            <person name="Zhou Y."/>
        </authorList>
    </citation>
    <scope>NUCLEOTIDE SEQUENCE</scope>
    <source>
        <strain evidence="1">CGMCC 1.14984</strain>
    </source>
</reference>
<proteinExistence type="predicted"/>
<organism evidence="1 2">
    <name type="scientific">Aquisalinus luteolus</name>
    <dbReference type="NCBI Taxonomy" id="1566827"/>
    <lineage>
        <taxon>Bacteria</taxon>
        <taxon>Pseudomonadati</taxon>
        <taxon>Pseudomonadota</taxon>
        <taxon>Alphaproteobacteria</taxon>
        <taxon>Parvularculales</taxon>
        <taxon>Parvularculaceae</taxon>
        <taxon>Aquisalinus</taxon>
    </lineage>
</organism>
<evidence type="ECO:0000313" key="2">
    <source>
        <dbReference type="Proteomes" id="UP000621856"/>
    </source>
</evidence>
<gene>
    <name evidence="1" type="ORF">GCM10011355_09050</name>
</gene>
<accession>A0A8J3A588</accession>
<dbReference type="Proteomes" id="UP000621856">
    <property type="component" value="Unassembled WGS sequence"/>
</dbReference>
<dbReference type="AlphaFoldDB" id="A0A8J3A588"/>
<comment type="caution">
    <text evidence="1">The sequence shown here is derived from an EMBL/GenBank/DDBJ whole genome shotgun (WGS) entry which is preliminary data.</text>
</comment>
<evidence type="ECO:0000313" key="1">
    <source>
        <dbReference type="EMBL" id="GGH94566.1"/>
    </source>
</evidence>
<dbReference type="EMBL" id="BMGZ01000001">
    <property type="protein sequence ID" value="GGH94566.1"/>
    <property type="molecule type" value="Genomic_DNA"/>
</dbReference>
<sequence length="236" mass="26164">MELPRIDLALATRALAVNGAIWPNGWDTFEEDAKQRLGKDRTSTPVKDQVAKVFGYGVLEPVRMADGPANGATLIGFGTIRKDQSRQFELSLPPSLSGQKLPRMLRVTLAWFSPAAPTRALYRCAALEAACINEDGEEPKEWFVRLKGVGPDENMMKRGTVWSKRLEKSIHTTPAYGADAFIPIRVQCREVGSGGLSPDDDIRFAIAASFEVEGDIRFDVYEEIKEAIRLRVARRG</sequence>
<reference evidence="1" key="1">
    <citation type="journal article" date="2014" name="Int. J. Syst. Evol. Microbiol.">
        <title>Complete genome sequence of Corynebacterium casei LMG S-19264T (=DSM 44701T), isolated from a smear-ripened cheese.</title>
        <authorList>
            <consortium name="US DOE Joint Genome Institute (JGI-PGF)"/>
            <person name="Walter F."/>
            <person name="Albersmeier A."/>
            <person name="Kalinowski J."/>
            <person name="Ruckert C."/>
        </authorList>
    </citation>
    <scope>NUCLEOTIDE SEQUENCE</scope>
    <source>
        <strain evidence="1">CGMCC 1.14984</strain>
    </source>
</reference>
<name>A0A8J3A588_9PROT</name>
<protein>
    <submittedName>
        <fullName evidence="1">Uncharacterized protein</fullName>
    </submittedName>
</protein>